<protein>
    <submittedName>
        <fullName evidence="2">Uncharacterized protein</fullName>
    </submittedName>
</protein>
<reference evidence="2 3" key="1">
    <citation type="submission" date="2020-10" db="EMBL/GenBank/DDBJ databases">
        <title>Connecting structure to function with the recovery of over 1000 high-quality activated sludge metagenome-assembled genomes encoding full-length rRNA genes using long-read sequencing.</title>
        <authorList>
            <person name="Singleton C.M."/>
            <person name="Petriglieri F."/>
            <person name="Kristensen J.M."/>
            <person name="Kirkegaard R.H."/>
            <person name="Michaelsen T.Y."/>
            <person name="Andersen M.H."/>
            <person name="Karst S.M."/>
            <person name="Dueholm M.S."/>
            <person name="Nielsen P.H."/>
            <person name="Albertsen M."/>
        </authorList>
    </citation>
    <scope>NUCLEOTIDE SEQUENCE [LARGE SCALE GENOMIC DNA]</scope>
    <source>
        <strain evidence="2">EsbW_18-Q3-R4-48_BATAC.463</strain>
    </source>
</reference>
<proteinExistence type="predicted"/>
<comment type="caution">
    <text evidence="2">The sequence shown here is derived from an EMBL/GenBank/DDBJ whole genome shotgun (WGS) entry which is preliminary data.</text>
</comment>
<feature type="transmembrane region" description="Helical" evidence="1">
    <location>
        <begin position="9"/>
        <end position="31"/>
    </location>
</feature>
<keyword evidence="1" id="KW-0812">Transmembrane</keyword>
<accession>A0A935K121</accession>
<evidence type="ECO:0000256" key="1">
    <source>
        <dbReference type="SAM" id="Phobius"/>
    </source>
</evidence>
<keyword evidence="1" id="KW-0472">Membrane</keyword>
<dbReference type="AlphaFoldDB" id="A0A935K121"/>
<keyword evidence="1" id="KW-1133">Transmembrane helix</keyword>
<dbReference type="Gene3D" id="3.30.450.20">
    <property type="entry name" value="PAS domain"/>
    <property type="match status" value="1"/>
</dbReference>
<evidence type="ECO:0000313" key="3">
    <source>
        <dbReference type="Proteomes" id="UP000739411"/>
    </source>
</evidence>
<sequence>MNADWQRRAILMGGLGIVLFLGMSLVLIWLFRNQEAEFVSAEKLRRNQEQLREAQRLARVGSWELDLVSGKLAWSDELFHILSVTRHHQLSAMNFF</sequence>
<dbReference type="EMBL" id="JADJMS010000052">
    <property type="protein sequence ID" value="MBK7417473.1"/>
    <property type="molecule type" value="Genomic_DNA"/>
</dbReference>
<gene>
    <name evidence="2" type="ORF">IPJ38_22690</name>
</gene>
<evidence type="ECO:0000313" key="2">
    <source>
        <dbReference type="EMBL" id="MBK7417473.1"/>
    </source>
</evidence>
<name>A0A935K121_9RHOO</name>
<dbReference type="Proteomes" id="UP000739411">
    <property type="component" value="Unassembled WGS sequence"/>
</dbReference>
<organism evidence="2 3">
    <name type="scientific">Candidatus Dechloromonas phosphorivorans</name>
    <dbReference type="NCBI Taxonomy" id="2899244"/>
    <lineage>
        <taxon>Bacteria</taxon>
        <taxon>Pseudomonadati</taxon>
        <taxon>Pseudomonadota</taxon>
        <taxon>Betaproteobacteria</taxon>
        <taxon>Rhodocyclales</taxon>
        <taxon>Azonexaceae</taxon>
        <taxon>Dechloromonas</taxon>
    </lineage>
</organism>